<evidence type="ECO:0000256" key="8">
    <source>
        <dbReference type="ARBA" id="ARBA00022777"/>
    </source>
</evidence>
<dbReference type="GO" id="GO:0005524">
    <property type="term" value="F:ATP binding"/>
    <property type="evidence" value="ECO:0007669"/>
    <property type="project" value="UniProtKB-UniRule"/>
</dbReference>
<evidence type="ECO:0000256" key="4">
    <source>
        <dbReference type="ARBA" id="ARBA00022527"/>
    </source>
</evidence>
<dbReference type="PRINTS" id="PR01771">
    <property type="entry name" value="ERK3ERK4MAPK"/>
</dbReference>
<dbReference type="PROSITE" id="PS00108">
    <property type="entry name" value="PROTEIN_KINASE_ST"/>
    <property type="match status" value="1"/>
</dbReference>
<evidence type="ECO:0000256" key="2">
    <source>
        <dbReference type="ARBA" id="ARBA00008832"/>
    </source>
</evidence>
<dbReference type="Gene3D" id="3.30.200.20">
    <property type="entry name" value="Phosphorylase Kinase, domain 1"/>
    <property type="match status" value="1"/>
</dbReference>
<dbReference type="GO" id="GO:0004707">
    <property type="term" value="F:MAP kinase activity"/>
    <property type="evidence" value="ECO:0007669"/>
    <property type="project" value="UniProtKB-EC"/>
</dbReference>
<dbReference type="InterPro" id="IPR017441">
    <property type="entry name" value="Protein_kinase_ATP_BS"/>
</dbReference>
<dbReference type="InterPro" id="IPR008271">
    <property type="entry name" value="Ser/Thr_kinase_AS"/>
</dbReference>
<reference evidence="16" key="3">
    <citation type="submission" date="2025-09" db="UniProtKB">
        <authorList>
            <consortium name="Ensembl"/>
        </authorList>
    </citation>
    <scope>IDENTIFICATION</scope>
</reference>
<evidence type="ECO:0000313" key="16">
    <source>
        <dbReference type="Ensembl" id="ENSHHUP00000080703.1"/>
    </source>
</evidence>
<dbReference type="PROSITE" id="PS00107">
    <property type="entry name" value="PROTEIN_KINASE_ATP"/>
    <property type="match status" value="1"/>
</dbReference>
<keyword evidence="9 13" id="KW-0067">ATP-binding</keyword>
<dbReference type="PROSITE" id="PS50011">
    <property type="entry name" value="PROTEIN_KINASE_DOM"/>
    <property type="match status" value="1"/>
</dbReference>
<dbReference type="STRING" id="62062.ENSHHUP00000080703"/>
<evidence type="ECO:0000259" key="15">
    <source>
        <dbReference type="PROSITE" id="PS50011"/>
    </source>
</evidence>
<comment type="catalytic activity">
    <reaction evidence="12">
        <text>L-seryl-[protein] + ATP = O-phospho-L-seryl-[protein] + ADP + H(+)</text>
        <dbReference type="Rhea" id="RHEA:17989"/>
        <dbReference type="Rhea" id="RHEA-COMP:9863"/>
        <dbReference type="Rhea" id="RHEA-COMP:11604"/>
        <dbReference type="ChEBI" id="CHEBI:15378"/>
        <dbReference type="ChEBI" id="CHEBI:29999"/>
        <dbReference type="ChEBI" id="CHEBI:30616"/>
        <dbReference type="ChEBI" id="CHEBI:83421"/>
        <dbReference type="ChEBI" id="CHEBI:456216"/>
        <dbReference type="EC" id="2.7.11.24"/>
    </reaction>
</comment>
<keyword evidence="8" id="KW-0418">Kinase</keyword>
<dbReference type="InterPro" id="IPR000719">
    <property type="entry name" value="Prot_kinase_dom"/>
</dbReference>
<dbReference type="Proteomes" id="UP000314982">
    <property type="component" value="Unassembled WGS sequence"/>
</dbReference>
<evidence type="ECO:0000256" key="11">
    <source>
        <dbReference type="ARBA" id="ARBA00047592"/>
    </source>
</evidence>
<dbReference type="Pfam" id="PF00069">
    <property type="entry name" value="Pkinase"/>
    <property type="match status" value="1"/>
</dbReference>
<comment type="catalytic activity">
    <reaction evidence="11">
        <text>L-threonyl-[protein] + ATP = O-phospho-L-threonyl-[protein] + ADP + H(+)</text>
        <dbReference type="Rhea" id="RHEA:46608"/>
        <dbReference type="Rhea" id="RHEA-COMP:11060"/>
        <dbReference type="Rhea" id="RHEA-COMP:11605"/>
        <dbReference type="ChEBI" id="CHEBI:15378"/>
        <dbReference type="ChEBI" id="CHEBI:30013"/>
        <dbReference type="ChEBI" id="CHEBI:30616"/>
        <dbReference type="ChEBI" id="CHEBI:61977"/>
        <dbReference type="ChEBI" id="CHEBI:456216"/>
        <dbReference type="EC" id="2.7.11.24"/>
    </reaction>
</comment>
<keyword evidence="7 13" id="KW-0547">Nucleotide-binding</keyword>
<evidence type="ECO:0000256" key="12">
    <source>
        <dbReference type="ARBA" id="ARBA00048312"/>
    </source>
</evidence>
<evidence type="ECO:0000256" key="9">
    <source>
        <dbReference type="ARBA" id="ARBA00022840"/>
    </source>
</evidence>
<dbReference type="InterPro" id="IPR011009">
    <property type="entry name" value="Kinase-like_dom_sf"/>
</dbReference>
<keyword evidence="4 14" id="KW-0723">Serine/threonine-protein kinase</keyword>
<reference evidence="17" key="1">
    <citation type="submission" date="2018-06" db="EMBL/GenBank/DDBJ databases">
        <title>Genome assembly of Danube salmon.</title>
        <authorList>
            <person name="Macqueen D.J."/>
            <person name="Gundappa M.K."/>
        </authorList>
    </citation>
    <scope>NUCLEOTIDE SEQUENCE [LARGE SCALE GENOMIC DNA]</scope>
</reference>
<feature type="binding site" evidence="13">
    <location>
        <position position="50"/>
    </location>
    <ligand>
        <name>ATP</name>
        <dbReference type="ChEBI" id="CHEBI:30616"/>
    </ligand>
</feature>
<evidence type="ECO:0000256" key="6">
    <source>
        <dbReference type="ARBA" id="ARBA00022679"/>
    </source>
</evidence>
<dbReference type="AlphaFoldDB" id="A0A4W5R448"/>
<proteinExistence type="inferred from homology"/>
<dbReference type="SUPFAM" id="SSF56112">
    <property type="entry name" value="Protein kinase-like (PK-like)"/>
    <property type="match status" value="1"/>
</dbReference>
<dbReference type="EC" id="2.7.11.24" evidence="3"/>
<dbReference type="InterPro" id="IPR050117">
    <property type="entry name" value="MAPK"/>
</dbReference>
<evidence type="ECO:0000256" key="3">
    <source>
        <dbReference type="ARBA" id="ARBA00012411"/>
    </source>
</evidence>
<sequence>MAEKFESLMNIHGFDLGPRYMDLKPLGYGGNGLVFSAVDTDCDKRVAVKKIILTDPQSVKHALREIKIIRRLDHDNTVKVTGRHLTEDIVSLTEVNSVYIVQEYMETDLCQLLERGLLSEDHARLFMYQLLRGLKYIHSANVLHRDLKPANLFVNTEDLVLKIGDFGLARIMDPHYSHKVRG</sequence>
<dbReference type="SMART" id="SM00220">
    <property type="entry name" value="S_TKc"/>
    <property type="match status" value="1"/>
</dbReference>
<dbReference type="PANTHER" id="PTHR24055">
    <property type="entry name" value="MITOGEN-ACTIVATED PROTEIN KINASE"/>
    <property type="match status" value="1"/>
</dbReference>
<name>A0A4W5R448_9TELE</name>
<keyword evidence="5" id="KW-0597">Phosphoprotein</keyword>
<keyword evidence="17" id="KW-1185">Reference proteome</keyword>
<feature type="domain" description="Protein kinase" evidence="15">
    <location>
        <begin position="20"/>
        <end position="182"/>
    </location>
</feature>
<evidence type="ECO:0000256" key="7">
    <source>
        <dbReference type="ARBA" id="ARBA00022741"/>
    </source>
</evidence>
<comment type="cofactor">
    <cofactor evidence="1">
        <name>Mg(2+)</name>
        <dbReference type="ChEBI" id="CHEBI:18420"/>
    </cofactor>
</comment>
<accession>A0A4W5R448</accession>
<evidence type="ECO:0000256" key="10">
    <source>
        <dbReference type="ARBA" id="ARBA00023306"/>
    </source>
</evidence>
<protein>
    <recommendedName>
        <fullName evidence="3">mitogen-activated protein kinase</fullName>
        <ecNumber evidence="3">2.7.11.24</ecNumber>
    </recommendedName>
</protein>
<dbReference type="GeneTree" id="ENSGT00940000154351"/>
<dbReference type="Gene3D" id="1.10.510.10">
    <property type="entry name" value="Transferase(Phosphotransferase) domain 1"/>
    <property type="match status" value="1"/>
</dbReference>
<evidence type="ECO:0000313" key="17">
    <source>
        <dbReference type="Proteomes" id="UP000314982"/>
    </source>
</evidence>
<evidence type="ECO:0000256" key="1">
    <source>
        <dbReference type="ARBA" id="ARBA00001946"/>
    </source>
</evidence>
<evidence type="ECO:0000256" key="5">
    <source>
        <dbReference type="ARBA" id="ARBA00022553"/>
    </source>
</evidence>
<dbReference type="FunFam" id="3.30.200.20:FF:000281">
    <property type="entry name" value="Mitogen-activated protein kinase 4"/>
    <property type="match status" value="1"/>
</dbReference>
<keyword evidence="6" id="KW-0808">Transferase</keyword>
<comment type="similarity">
    <text evidence="2">Belongs to the protein kinase superfamily. CMGC Ser/Thr protein kinase family. MAP kinase subfamily.</text>
</comment>
<evidence type="ECO:0000256" key="14">
    <source>
        <dbReference type="RuleBase" id="RU000304"/>
    </source>
</evidence>
<keyword evidence="10" id="KW-0131">Cell cycle</keyword>
<dbReference type="Ensembl" id="ENSHHUT00000083281.1">
    <property type="protein sequence ID" value="ENSHHUP00000080703.1"/>
    <property type="gene ID" value="ENSHHUG00000046989.1"/>
</dbReference>
<reference evidence="16" key="2">
    <citation type="submission" date="2025-08" db="UniProtKB">
        <authorList>
            <consortium name="Ensembl"/>
        </authorList>
    </citation>
    <scope>IDENTIFICATION</scope>
</reference>
<evidence type="ECO:0000256" key="13">
    <source>
        <dbReference type="PROSITE-ProRule" id="PRU10141"/>
    </source>
</evidence>
<organism evidence="16 17">
    <name type="scientific">Hucho hucho</name>
    <name type="common">huchen</name>
    <dbReference type="NCBI Taxonomy" id="62062"/>
    <lineage>
        <taxon>Eukaryota</taxon>
        <taxon>Metazoa</taxon>
        <taxon>Chordata</taxon>
        <taxon>Craniata</taxon>
        <taxon>Vertebrata</taxon>
        <taxon>Euteleostomi</taxon>
        <taxon>Actinopterygii</taxon>
        <taxon>Neopterygii</taxon>
        <taxon>Teleostei</taxon>
        <taxon>Protacanthopterygii</taxon>
        <taxon>Salmoniformes</taxon>
        <taxon>Salmonidae</taxon>
        <taxon>Salmoninae</taxon>
        <taxon>Hucho</taxon>
    </lineage>
</organism>
<dbReference type="FunFam" id="1.10.510.10:FF:000624">
    <property type="entry name" value="Mitogen-activated protein kinase"/>
    <property type="match status" value="1"/>
</dbReference>
<dbReference type="InterPro" id="IPR008350">
    <property type="entry name" value="MAPK_ERK3/4"/>
</dbReference>